<dbReference type="Proteomes" id="UP001345963">
    <property type="component" value="Unassembled WGS sequence"/>
</dbReference>
<comment type="caution">
    <text evidence="2">The sequence shown here is derived from an EMBL/GenBank/DDBJ whole genome shotgun (WGS) entry which is preliminary data.</text>
</comment>
<evidence type="ECO:0000313" key="3">
    <source>
        <dbReference type="Proteomes" id="UP001345963"/>
    </source>
</evidence>
<sequence>MLRYSTPFLPIRRATLRQASPTATKGNCFLIKPPALIPTIFSRHELAHTPIHSHTNTEEGDGDKRGGRSSRPAGWMFVGFVDFALLFSMGGEEEARENEGTHVLKH</sequence>
<reference evidence="2 3" key="1">
    <citation type="submission" date="2021-07" db="EMBL/GenBank/DDBJ databases">
        <authorList>
            <person name="Palmer J.M."/>
        </authorList>
    </citation>
    <scope>NUCLEOTIDE SEQUENCE [LARGE SCALE GENOMIC DNA]</scope>
    <source>
        <strain evidence="2 3">AT_MEX2019</strain>
        <tissue evidence="2">Muscle</tissue>
    </source>
</reference>
<gene>
    <name evidence="2" type="ORF">ATANTOWER_030856</name>
</gene>
<dbReference type="EMBL" id="JAHUTI010079519">
    <property type="protein sequence ID" value="MED6257755.1"/>
    <property type="molecule type" value="Genomic_DNA"/>
</dbReference>
<protein>
    <submittedName>
        <fullName evidence="2">Uncharacterized protein</fullName>
    </submittedName>
</protein>
<accession>A0ABU7C7L3</accession>
<name>A0ABU7C7L3_9TELE</name>
<proteinExistence type="predicted"/>
<keyword evidence="3" id="KW-1185">Reference proteome</keyword>
<organism evidence="2 3">
    <name type="scientific">Ataeniobius toweri</name>
    <dbReference type="NCBI Taxonomy" id="208326"/>
    <lineage>
        <taxon>Eukaryota</taxon>
        <taxon>Metazoa</taxon>
        <taxon>Chordata</taxon>
        <taxon>Craniata</taxon>
        <taxon>Vertebrata</taxon>
        <taxon>Euteleostomi</taxon>
        <taxon>Actinopterygii</taxon>
        <taxon>Neopterygii</taxon>
        <taxon>Teleostei</taxon>
        <taxon>Neoteleostei</taxon>
        <taxon>Acanthomorphata</taxon>
        <taxon>Ovalentaria</taxon>
        <taxon>Atherinomorphae</taxon>
        <taxon>Cyprinodontiformes</taxon>
        <taxon>Goodeidae</taxon>
        <taxon>Ataeniobius</taxon>
    </lineage>
</organism>
<evidence type="ECO:0000256" key="1">
    <source>
        <dbReference type="SAM" id="MobiDB-lite"/>
    </source>
</evidence>
<feature type="region of interest" description="Disordered" evidence="1">
    <location>
        <begin position="47"/>
        <end position="70"/>
    </location>
</feature>
<evidence type="ECO:0000313" key="2">
    <source>
        <dbReference type="EMBL" id="MED6257755.1"/>
    </source>
</evidence>